<dbReference type="RefSeq" id="WP_189677787.1">
    <property type="nucleotide sequence ID" value="NZ_BNAQ01000012.1"/>
</dbReference>
<accession>A0ABQ3LVA5</accession>
<reference evidence="2" key="1">
    <citation type="journal article" date="2019" name="Int. J. Syst. Evol. Microbiol.">
        <title>The Global Catalogue of Microorganisms (GCM) 10K type strain sequencing project: providing services to taxonomists for standard genome sequencing and annotation.</title>
        <authorList>
            <consortium name="The Broad Institute Genomics Platform"/>
            <consortium name="The Broad Institute Genome Sequencing Center for Infectious Disease"/>
            <person name="Wu L."/>
            <person name="Ma J."/>
        </authorList>
    </citation>
    <scope>NUCLEOTIDE SEQUENCE [LARGE SCALE GENOMIC DNA]</scope>
    <source>
        <strain evidence="2">CGMCC 1.8957</strain>
    </source>
</reference>
<evidence type="ECO:0000313" key="1">
    <source>
        <dbReference type="EMBL" id="GHH26128.1"/>
    </source>
</evidence>
<dbReference type="Proteomes" id="UP000652430">
    <property type="component" value="Unassembled WGS sequence"/>
</dbReference>
<sequence>MVLILSGALVPEGVKLRAPPVELSRTAGAAVVVTGPVAVYVVTNGPAADVVLRPAPGTTAADEVVVAVKTVDAPSTQVIVVPALEQVVACAWTLVGTNNAIAAVETLLSSVRRIFVLVITHPLHYY</sequence>
<proteinExistence type="predicted"/>
<organism evidence="1 2">
    <name type="scientific">Sphingomonas glacialis</name>
    <dbReference type="NCBI Taxonomy" id="658225"/>
    <lineage>
        <taxon>Bacteria</taxon>
        <taxon>Pseudomonadati</taxon>
        <taxon>Pseudomonadota</taxon>
        <taxon>Alphaproteobacteria</taxon>
        <taxon>Sphingomonadales</taxon>
        <taxon>Sphingomonadaceae</taxon>
        <taxon>Sphingomonas</taxon>
    </lineage>
</organism>
<protein>
    <submittedName>
        <fullName evidence="1">Uncharacterized protein</fullName>
    </submittedName>
</protein>
<gene>
    <name evidence="1" type="ORF">GCM10008023_40280</name>
</gene>
<name>A0ABQ3LVA5_9SPHN</name>
<comment type="caution">
    <text evidence="1">The sequence shown here is derived from an EMBL/GenBank/DDBJ whole genome shotgun (WGS) entry which is preliminary data.</text>
</comment>
<keyword evidence="2" id="KW-1185">Reference proteome</keyword>
<evidence type="ECO:0000313" key="2">
    <source>
        <dbReference type="Proteomes" id="UP000652430"/>
    </source>
</evidence>
<dbReference type="EMBL" id="BNAQ01000012">
    <property type="protein sequence ID" value="GHH26128.1"/>
    <property type="molecule type" value="Genomic_DNA"/>
</dbReference>